<sequence>MSGETQPEVRRPLLTTRQISIAAIFGALAMAATGLGLQLPGYLPGVNFNLVGSFLSIATMAAGPLGGIIVTFLESFVSPVGFYGWPLYWPHIFLLALAYRRIYNIPNKGVRLAAYWGATAVALFFQYWAWFFLYVYVFRFFPNIWVLAAFNFLGGAYWVFLLIYALIPSIVLATFPDFVKPDWKFPYLPHITAAAAAIIIVAIILFPGAPA</sequence>
<evidence type="ECO:0000313" key="2">
    <source>
        <dbReference type="EMBL" id="HHM43972.1"/>
    </source>
</evidence>
<comment type="caution">
    <text evidence="2">The sequence shown here is derived from an EMBL/GenBank/DDBJ whole genome shotgun (WGS) entry which is preliminary data.</text>
</comment>
<name>A0A7J3VSU7_CALS0</name>
<feature type="transmembrane region" description="Helical" evidence="1">
    <location>
        <begin position="80"/>
        <end position="102"/>
    </location>
</feature>
<keyword evidence="1" id="KW-1133">Transmembrane helix</keyword>
<evidence type="ECO:0008006" key="3">
    <source>
        <dbReference type="Google" id="ProtNLM"/>
    </source>
</evidence>
<reference evidence="2" key="1">
    <citation type="journal article" date="2020" name="mSystems">
        <title>Genome- and Community-Level Interaction Insights into Carbon Utilization and Element Cycling Functions of Hydrothermarchaeota in Hydrothermal Sediment.</title>
        <authorList>
            <person name="Zhou Z."/>
            <person name="Liu Y."/>
            <person name="Xu W."/>
            <person name="Pan J."/>
            <person name="Luo Z.H."/>
            <person name="Li M."/>
        </authorList>
    </citation>
    <scope>NUCLEOTIDE SEQUENCE [LARGE SCALE GENOMIC DNA]</scope>
    <source>
        <strain evidence="2">SpSt-1074</strain>
    </source>
</reference>
<dbReference type="EMBL" id="DRXH01000054">
    <property type="protein sequence ID" value="HHM43972.1"/>
    <property type="molecule type" value="Genomic_DNA"/>
</dbReference>
<proteinExistence type="predicted"/>
<feature type="transmembrane region" description="Helical" evidence="1">
    <location>
        <begin position="51"/>
        <end position="73"/>
    </location>
</feature>
<feature type="transmembrane region" description="Helical" evidence="1">
    <location>
        <begin position="114"/>
        <end position="137"/>
    </location>
</feature>
<evidence type="ECO:0000256" key="1">
    <source>
        <dbReference type="SAM" id="Phobius"/>
    </source>
</evidence>
<gene>
    <name evidence="2" type="ORF">ENM31_01560</name>
</gene>
<feature type="transmembrane region" description="Helical" evidence="1">
    <location>
        <begin position="144"/>
        <end position="167"/>
    </location>
</feature>
<feature type="transmembrane region" description="Helical" evidence="1">
    <location>
        <begin position="21"/>
        <end position="39"/>
    </location>
</feature>
<accession>A0A7J3VSU7</accession>
<dbReference type="AlphaFoldDB" id="A0A7J3VSU7"/>
<dbReference type="Gene3D" id="1.10.1760.20">
    <property type="match status" value="1"/>
</dbReference>
<protein>
    <recommendedName>
        <fullName evidence="3">ECF transporter S component</fullName>
    </recommendedName>
</protein>
<organism evidence="2">
    <name type="scientific">Caldiarchaeum subterraneum</name>
    <dbReference type="NCBI Taxonomy" id="311458"/>
    <lineage>
        <taxon>Archaea</taxon>
        <taxon>Nitrososphaerota</taxon>
        <taxon>Candidatus Caldarchaeales</taxon>
        <taxon>Candidatus Caldarchaeaceae</taxon>
        <taxon>Candidatus Caldarchaeum</taxon>
    </lineage>
</organism>
<keyword evidence="1" id="KW-0472">Membrane</keyword>
<keyword evidence="1" id="KW-0812">Transmembrane</keyword>
<feature type="transmembrane region" description="Helical" evidence="1">
    <location>
        <begin position="187"/>
        <end position="206"/>
    </location>
</feature>